<dbReference type="NCBIfam" id="TIGR03940">
    <property type="entry name" value="PGA_PgaD"/>
    <property type="match status" value="1"/>
</dbReference>
<dbReference type="InterPro" id="IPR023829">
    <property type="entry name" value="PGA_PgaD"/>
</dbReference>
<feature type="transmembrane region" description="Helical" evidence="1">
    <location>
        <begin position="59"/>
        <end position="83"/>
    </location>
</feature>
<evidence type="ECO:0000256" key="1">
    <source>
        <dbReference type="SAM" id="Phobius"/>
    </source>
</evidence>
<dbReference type="RefSeq" id="WP_086203623.1">
    <property type="nucleotide sequence ID" value="NZ_NEGB01000004.1"/>
</dbReference>
<proteinExistence type="predicted"/>
<protein>
    <submittedName>
        <fullName evidence="2">Poly-beta-1,6-N-acetyl-D-glucosamine biosynthesis protein PgaD</fullName>
    </submittedName>
</protein>
<dbReference type="OrthoDB" id="6691414at2"/>
<evidence type="ECO:0000313" key="2">
    <source>
        <dbReference type="EMBL" id="OTG65561.1"/>
    </source>
</evidence>
<dbReference type="AlphaFoldDB" id="A0A1Y3CI16"/>
<gene>
    <name evidence="2" type="ORF">B9T28_08875</name>
</gene>
<dbReference type="Proteomes" id="UP000242765">
    <property type="component" value="Unassembled WGS sequence"/>
</dbReference>
<reference evidence="2 3" key="1">
    <citation type="submission" date="2017-04" db="EMBL/GenBank/DDBJ databases">
        <title>High diversity of culturable Acinetobacter species in natural soil and water ecosystems.</title>
        <authorList>
            <person name="Nemec A."/>
            <person name="Radolfova-Krizova L."/>
        </authorList>
    </citation>
    <scope>NUCLEOTIDE SEQUENCE [LARGE SCALE GENOMIC DNA]</scope>
    <source>
        <strain evidence="2 3">ANC 4999</strain>
    </source>
</reference>
<keyword evidence="1" id="KW-0472">Membrane</keyword>
<feature type="transmembrane region" description="Helical" evidence="1">
    <location>
        <begin position="27"/>
        <end position="47"/>
    </location>
</feature>
<sequence length="137" mass="15894">MKPSNLIIDIRRQLPWHKRYMSNTSTAMLWAVWILLWRPLMLIVGVIGIQKPHLLDNLFYALGLGVQHGLTTLLACAVALLLWSRFVPSKTFKKTETKSLNDYVEYFDLPEQEIIQGRRQKVSTVYHDENGKITVIE</sequence>
<dbReference type="STRING" id="1977882.B9T28_08875"/>
<evidence type="ECO:0000313" key="3">
    <source>
        <dbReference type="Proteomes" id="UP000242765"/>
    </source>
</evidence>
<comment type="caution">
    <text evidence="2">The sequence shown here is derived from an EMBL/GenBank/DDBJ whole genome shotgun (WGS) entry which is preliminary data.</text>
</comment>
<dbReference type="GO" id="GO:0043709">
    <property type="term" value="P:cell adhesion involved in single-species biofilm formation"/>
    <property type="evidence" value="ECO:0007669"/>
    <property type="project" value="InterPro"/>
</dbReference>
<dbReference type="EMBL" id="NEGB01000004">
    <property type="protein sequence ID" value="OTG65561.1"/>
    <property type="molecule type" value="Genomic_DNA"/>
</dbReference>
<organism evidence="2 3">
    <name type="scientific">Acinetobacter silvestris</name>
    <dbReference type="NCBI Taxonomy" id="1977882"/>
    <lineage>
        <taxon>Bacteria</taxon>
        <taxon>Pseudomonadati</taxon>
        <taxon>Pseudomonadota</taxon>
        <taxon>Gammaproteobacteria</taxon>
        <taxon>Moraxellales</taxon>
        <taxon>Moraxellaceae</taxon>
        <taxon>Acinetobacter</taxon>
    </lineage>
</organism>
<keyword evidence="1" id="KW-0812">Transmembrane</keyword>
<dbReference type="Pfam" id="PF13994">
    <property type="entry name" value="PgaD"/>
    <property type="match status" value="1"/>
</dbReference>
<keyword evidence="1" id="KW-1133">Transmembrane helix</keyword>
<accession>A0A1Y3CI16</accession>
<name>A0A1Y3CI16_9GAMM</name>
<keyword evidence="3" id="KW-1185">Reference proteome</keyword>